<dbReference type="GO" id="GO:0003824">
    <property type="term" value="F:catalytic activity"/>
    <property type="evidence" value="ECO:0007669"/>
    <property type="project" value="InterPro"/>
</dbReference>
<reference evidence="3" key="2">
    <citation type="journal article" date="2021" name="Microbiome">
        <title>Successional dynamics and alternative stable states in a saline activated sludge microbial community over 9 years.</title>
        <authorList>
            <person name="Wang Y."/>
            <person name="Ye J."/>
            <person name="Ju F."/>
            <person name="Liu L."/>
            <person name="Boyd J.A."/>
            <person name="Deng Y."/>
            <person name="Parks D.H."/>
            <person name="Jiang X."/>
            <person name="Yin X."/>
            <person name="Woodcroft B.J."/>
            <person name="Tyson G.W."/>
            <person name="Hugenholtz P."/>
            <person name="Polz M.F."/>
            <person name="Zhang T."/>
        </authorList>
    </citation>
    <scope>NUCLEOTIDE SEQUENCE</scope>
    <source>
        <strain evidence="3">HKST-UBA01</strain>
    </source>
</reference>
<comment type="caution">
    <text evidence="3">The sequence shown here is derived from an EMBL/GenBank/DDBJ whole genome shotgun (WGS) entry which is preliminary data.</text>
</comment>
<name>A0A956LZU9_UNCEI</name>
<feature type="domain" description="PLD phosphodiesterase" evidence="2">
    <location>
        <begin position="187"/>
        <end position="214"/>
    </location>
</feature>
<dbReference type="SUPFAM" id="SSF56024">
    <property type="entry name" value="Phospholipase D/nuclease"/>
    <property type="match status" value="1"/>
</dbReference>
<gene>
    <name evidence="3" type="ORF">KC729_12455</name>
</gene>
<dbReference type="PROSITE" id="PS50035">
    <property type="entry name" value="PLD"/>
    <property type="match status" value="1"/>
</dbReference>
<dbReference type="AlphaFoldDB" id="A0A956LZU9"/>
<dbReference type="InterPro" id="IPR001736">
    <property type="entry name" value="PLipase_D/transphosphatidylase"/>
</dbReference>
<evidence type="ECO:0000259" key="2">
    <source>
        <dbReference type="PROSITE" id="PS50035"/>
    </source>
</evidence>
<reference evidence="3" key="1">
    <citation type="submission" date="2020-04" db="EMBL/GenBank/DDBJ databases">
        <authorList>
            <person name="Zhang T."/>
        </authorList>
    </citation>
    <scope>NUCLEOTIDE SEQUENCE</scope>
    <source>
        <strain evidence="3">HKST-UBA01</strain>
    </source>
</reference>
<accession>A0A956LZU9</accession>
<feature type="region of interest" description="Disordered" evidence="1">
    <location>
        <begin position="46"/>
        <end position="66"/>
    </location>
</feature>
<sequence>QNFDWRALEHIHELGTLIQDDRVAQADGLIFDIGWRAAADTTFVPPATSARTSARETRSEDSSPTIAIGLAPGDTARVRLSASPPSMLPDAMDPDRARLVELIDGADHELVAQMLSYSVRSRGEVDSTLDRALRRAAARGVQVRLLVSDWQADSEERIRTVQSLAATSGIEVRLSVVAEHSGGYIPFARVEHCKFLVADSREVWIGTSNWGPDYFASTRNVGVTIEHSTLAGMVRRTFEKSWTAPLVRSVEPDSTYARRIHGEEPPDGHPLYHD</sequence>
<evidence type="ECO:0000313" key="4">
    <source>
        <dbReference type="Proteomes" id="UP000697710"/>
    </source>
</evidence>
<dbReference type="PANTHER" id="PTHR10185">
    <property type="entry name" value="PHOSPHOLIPASE D - RELATED"/>
    <property type="match status" value="1"/>
</dbReference>
<evidence type="ECO:0000256" key="1">
    <source>
        <dbReference type="SAM" id="MobiDB-lite"/>
    </source>
</evidence>
<dbReference type="Pfam" id="PF13091">
    <property type="entry name" value="PLDc_2"/>
    <property type="match status" value="1"/>
</dbReference>
<dbReference type="EMBL" id="JAGQHR010000399">
    <property type="protein sequence ID" value="MCA9728491.1"/>
    <property type="molecule type" value="Genomic_DNA"/>
</dbReference>
<dbReference type="InterPro" id="IPR025202">
    <property type="entry name" value="PLD-like_dom"/>
</dbReference>
<feature type="region of interest" description="Disordered" evidence="1">
    <location>
        <begin position="255"/>
        <end position="274"/>
    </location>
</feature>
<feature type="non-terminal residue" evidence="3">
    <location>
        <position position="1"/>
    </location>
</feature>
<protein>
    <recommendedName>
        <fullName evidence="2">PLD phosphodiesterase domain-containing protein</fullName>
    </recommendedName>
</protein>
<proteinExistence type="predicted"/>
<feature type="compositionally biased region" description="Basic and acidic residues" evidence="1">
    <location>
        <begin position="260"/>
        <end position="274"/>
    </location>
</feature>
<dbReference type="Proteomes" id="UP000697710">
    <property type="component" value="Unassembled WGS sequence"/>
</dbReference>
<dbReference type="InterPro" id="IPR050874">
    <property type="entry name" value="Diverse_PLD-related"/>
</dbReference>
<dbReference type="GO" id="GO:0006793">
    <property type="term" value="P:phosphorus metabolic process"/>
    <property type="evidence" value="ECO:0007669"/>
    <property type="project" value="UniProtKB-ARBA"/>
</dbReference>
<dbReference type="PANTHER" id="PTHR10185:SF17">
    <property type="entry name" value="GM01519P-RELATED"/>
    <property type="match status" value="1"/>
</dbReference>
<organism evidence="3 4">
    <name type="scientific">Eiseniibacteriota bacterium</name>
    <dbReference type="NCBI Taxonomy" id="2212470"/>
    <lineage>
        <taxon>Bacteria</taxon>
        <taxon>Candidatus Eiseniibacteriota</taxon>
    </lineage>
</organism>
<evidence type="ECO:0000313" key="3">
    <source>
        <dbReference type="EMBL" id="MCA9728491.1"/>
    </source>
</evidence>
<dbReference type="Gene3D" id="3.30.870.10">
    <property type="entry name" value="Endonuclease Chain A"/>
    <property type="match status" value="1"/>
</dbReference>